<dbReference type="GO" id="GO:0008236">
    <property type="term" value="F:serine-type peptidase activity"/>
    <property type="evidence" value="ECO:0007669"/>
    <property type="project" value="InterPro"/>
</dbReference>
<protein>
    <recommendedName>
        <fullName evidence="1">Tail specific protease domain-containing protein</fullName>
    </recommendedName>
</protein>
<dbReference type="SMART" id="SM00245">
    <property type="entry name" value="TSPc"/>
    <property type="match status" value="1"/>
</dbReference>
<sequence length="439" mass="50551">MKKINILIIILLLSNLCLGQEKWLINNPNSFDYYITTEIKDGEIIGKTRNNALKDIVGGFKFTMAKLATSVKYPEIVYFKGAFEENTFSGNFQMIFSQRHFKGLIKNDTLKITLTNKDRTETKINGIRIKEIKPIRDYKSTFNKIFEITENNIYNQSFLKSKKWRKFKKRMNNISGRINDNLELQIAFSAFAREFPFSHYYLYKSSSTNGIESNNVNFAEIKEINSKTCVLKVKSFSGSRKQMDSLISIIENKKYSNLIIDLRNNPGGNHLSAFPLAEYIIDKPIIAGVFPNKNWYQEFERIPNKKDYSKFIEFSGGTMKEWFVKASQNYGAYFKVNPSENHFKGKVYVLTNNRTGSTCEPFVYGLKNDNYATIIGEHTAGAMLSSNEFNLGNGITLRIPLNDYITYSGERIDKNGIKPNIEVESEKALKYTLDKIMNN</sequence>
<name>A0A1B9E944_9FLAO</name>
<evidence type="ECO:0000259" key="1">
    <source>
        <dbReference type="SMART" id="SM00245"/>
    </source>
</evidence>
<dbReference type="GO" id="GO:0004175">
    <property type="term" value="F:endopeptidase activity"/>
    <property type="evidence" value="ECO:0007669"/>
    <property type="project" value="TreeGrafter"/>
</dbReference>
<dbReference type="SUPFAM" id="SSF52096">
    <property type="entry name" value="ClpP/crotonase"/>
    <property type="match status" value="1"/>
</dbReference>
<feature type="domain" description="Tail specific protease" evidence="1">
    <location>
        <begin position="195"/>
        <end position="424"/>
    </location>
</feature>
<dbReference type="InterPro" id="IPR029045">
    <property type="entry name" value="ClpP/crotonase-like_dom_sf"/>
</dbReference>
<comment type="caution">
    <text evidence="2">The sequence shown here is derived from an EMBL/GenBank/DDBJ whole genome shotgun (WGS) entry which is preliminary data.</text>
</comment>
<dbReference type="Proteomes" id="UP000093510">
    <property type="component" value="Unassembled WGS sequence"/>
</dbReference>
<dbReference type="PANTHER" id="PTHR32060">
    <property type="entry name" value="TAIL-SPECIFIC PROTEASE"/>
    <property type="match status" value="1"/>
</dbReference>
<keyword evidence="3" id="KW-1185">Reference proteome</keyword>
<dbReference type="RefSeq" id="WP_066331823.1">
    <property type="nucleotide sequence ID" value="NZ_CP017688.1"/>
</dbReference>
<dbReference type="GO" id="GO:0006508">
    <property type="term" value="P:proteolysis"/>
    <property type="evidence" value="ECO:0007669"/>
    <property type="project" value="InterPro"/>
</dbReference>
<reference evidence="2 3" key="1">
    <citation type="submission" date="2016-03" db="EMBL/GenBank/DDBJ databases">
        <authorList>
            <person name="Ploux O."/>
        </authorList>
    </citation>
    <scope>NUCLEOTIDE SEQUENCE [LARGE SCALE GENOMIC DNA]</scope>
    <source>
        <strain evidence="2 3">LPB0076</strain>
    </source>
</reference>
<proteinExistence type="predicted"/>
<organism evidence="2 3">
    <name type="scientific">Flavobacterium crassostreae</name>
    <dbReference type="NCBI Taxonomy" id="1763534"/>
    <lineage>
        <taxon>Bacteria</taxon>
        <taxon>Pseudomonadati</taxon>
        <taxon>Bacteroidota</taxon>
        <taxon>Flavobacteriia</taxon>
        <taxon>Flavobacteriales</taxon>
        <taxon>Flavobacteriaceae</taxon>
        <taxon>Flavobacterium</taxon>
    </lineage>
</organism>
<evidence type="ECO:0000313" key="2">
    <source>
        <dbReference type="EMBL" id="OCB78490.1"/>
    </source>
</evidence>
<dbReference type="Gene3D" id="3.90.226.10">
    <property type="entry name" value="2-enoyl-CoA Hydratase, Chain A, domain 1"/>
    <property type="match status" value="1"/>
</dbReference>
<accession>A0A1B9E944</accession>
<dbReference type="PANTHER" id="PTHR32060:SF22">
    <property type="entry name" value="CARBOXYL-TERMINAL-PROCESSING PEPTIDASE 3, CHLOROPLASTIC"/>
    <property type="match status" value="1"/>
</dbReference>
<dbReference type="EMBL" id="LVEP01000003">
    <property type="protein sequence ID" value="OCB78490.1"/>
    <property type="molecule type" value="Genomic_DNA"/>
</dbReference>
<dbReference type="AlphaFoldDB" id="A0A1B9E944"/>
<dbReference type="STRING" id="1763534.GCA_001831475_02421"/>
<evidence type="ECO:0000313" key="3">
    <source>
        <dbReference type="Proteomes" id="UP000093510"/>
    </source>
</evidence>
<dbReference type="InterPro" id="IPR005151">
    <property type="entry name" value="Tail-specific_protease"/>
</dbReference>
<dbReference type="Pfam" id="PF03572">
    <property type="entry name" value="Peptidase_S41"/>
    <property type="match status" value="1"/>
</dbReference>
<dbReference type="OrthoDB" id="6397760at2"/>
<gene>
    <name evidence="2" type="ORF">LPBF_01980</name>
</gene>